<dbReference type="PANTHER" id="PTHR43876:SF7">
    <property type="entry name" value="UBIQUINONE BIOSYNTHESIS MONOOXYGENASE COQ6, MITOCHONDRIAL"/>
    <property type="match status" value="1"/>
</dbReference>
<dbReference type="EMBL" id="JAMKFB020000017">
    <property type="protein sequence ID" value="KAL0170530.1"/>
    <property type="molecule type" value="Genomic_DNA"/>
</dbReference>
<keyword evidence="2" id="KW-1185">Reference proteome</keyword>
<comment type="caution">
    <text evidence="1">The sequence shown here is derived from an EMBL/GenBank/DDBJ whole genome shotgun (WGS) entry which is preliminary data.</text>
</comment>
<feature type="non-terminal residue" evidence="1">
    <location>
        <position position="1"/>
    </location>
</feature>
<name>A0ABD0PA12_CIRMR</name>
<dbReference type="Proteomes" id="UP001529510">
    <property type="component" value="Unassembled WGS sequence"/>
</dbReference>
<reference evidence="1 2" key="1">
    <citation type="submission" date="2024-05" db="EMBL/GenBank/DDBJ databases">
        <title>Genome sequencing and assembly of Indian major carp, Cirrhinus mrigala (Hamilton, 1822).</title>
        <authorList>
            <person name="Mohindra V."/>
            <person name="Chowdhury L.M."/>
            <person name="Lal K."/>
            <person name="Jena J.K."/>
        </authorList>
    </citation>
    <scope>NUCLEOTIDE SEQUENCE [LARGE SCALE GENOMIC DNA]</scope>
    <source>
        <strain evidence="1">CM1030</strain>
        <tissue evidence="1">Blood</tissue>
    </source>
</reference>
<feature type="non-terminal residue" evidence="1">
    <location>
        <position position="55"/>
    </location>
</feature>
<organism evidence="1 2">
    <name type="scientific">Cirrhinus mrigala</name>
    <name type="common">Mrigala</name>
    <dbReference type="NCBI Taxonomy" id="683832"/>
    <lineage>
        <taxon>Eukaryota</taxon>
        <taxon>Metazoa</taxon>
        <taxon>Chordata</taxon>
        <taxon>Craniata</taxon>
        <taxon>Vertebrata</taxon>
        <taxon>Euteleostomi</taxon>
        <taxon>Actinopterygii</taxon>
        <taxon>Neopterygii</taxon>
        <taxon>Teleostei</taxon>
        <taxon>Ostariophysi</taxon>
        <taxon>Cypriniformes</taxon>
        <taxon>Cyprinidae</taxon>
        <taxon>Labeoninae</taxon>
        <taxon>Labeonini</taxon>
        <taxon>Cirrhinus</taxon>
    </lineage>
</organism>
<dbReference type="AlphaFoldDB" id="A0ABD0PA12"/>
<proteinExistence type="predicted"/>
<dbReference type="InterPro" id="IPR051205">
    <property type="entry name" value="UbiH/COQ6_monooxygenase"/>
</dbReference>
<evidence type="ECO:0000313" key="2">
    <source>
        <dbReference type="Proteomes" id="UP001529510"/>
    </source>
</evidence>
<sequence length="55" mass="6280">AMQHLLEFETERQRHNLPMMAAVDLMKRLYSTNAAPMVLLRTFGLQATNALPPLK</sequence>
<protein>
    <submittedName>
        <fullName evidence="1">Uncharacterized protein</fullName>
    </submittedName>
</protein>
<dbReference type="PANTHER" id="PTHR43876">
    <property type="entry name" value="UBIQUINONE BIOSYNTHESIS MONOOXYGENASE COQ6, MITOCHONDRIAL"/>
    <property type="match status" value="1"/>
</dbReference>
<dbReference type="InterPro" id="IPR036188">
    <property type="entry name" value="FAD/NAD-bd_sf"/>
</dbReference>
<evidence type="ECO:0000313" key="1">
    <source>
        <dbReference type="EMBL" id="KAL0170530.1"/>
    </source>
</evidence>
<gene>
    <name evidence="1" type="ORF">M9458_035126</name>
</gene>
<dbReference type="Gene3D" id="3.50.50.60">
    <property type="entry name" value="FAD/NAD(P)-binding domain"/>
    <property type="match status" value="1"/>
</dbReference>
<accession>A0ABD0PA12</accession>